<dbReference type="InterPro" id="IPR047727">
    <property type="entry name" value="Sce7725-like"/>
</dbReference>
<comment type="caution">
    <text evidence="1">The sequence shown here is derived from an EMBL/GenBank/DDBJ whole genome shotgun (WGS) entry which is preliminary data.</text>
</comment>
<proteinExistence type="predicted"/>
<reference evidence="1 2" key="1">
    <citation type="submission" date="2019-07" db="EMBL/GenBank/DDBJ databases">
        <title>Whole genome shotgun sequence of Chryseobacterium hagamense NBRC 105253.</title>
        <authorList>
            <person name="Hosoyama A."/>
            <person name="Uohara A."/>
            <person name="Ohji S."/>
            <person name="Ichikawa N."/>
        </authorList>
    </citation>
    <scope>NUCLEOTIDE SEQUENCE [LARGE SCALE GENOMIC DNA]</scope>
    <source>
        <strain evidence="1 2">NBRC 105253</strain>
    </source>
</reference>
<dbReference type="Proteomes" id="UP000321863">
    <property type="component" value="Unassembled WGS sequence"/>
</dbReference>
<accession>A0A511YP02</accession>
<sequence length="302" mass="34657">MYFPFINAKQYDLDALCEIEVKHYDSFIPVIIPANITSCKRNITKLISKDIYFILVLNYGKKGFPDINQITEHFIDDSLKNYKNFSIAYVIQKETEKFEIANYIQSFPTLKKSLIHGFEFGDRKLLKNLSNVEYNIFLTDFVNSSYIEQVSNSNSVLVNDGFLKQSRNVDYPPKNIFKTHLFDYHSKNAVGFGDFTIIGNNDTTGFAAFSVALHLTVLNNSSLFIYHFVSDDKDGQSEIARKYNDALTELDDFVNKNKVFITTGIIGFQESYKSGHYPGLGIPKKWSIKNHVEQICNYLSVL</sequence>
<dbReference type="NCBIfam" id="NF033831">
    <property type="entry name" value="sce7725_fam"/>
    <property type="match status" value="1"/>
</dbReference>
<evidence type="ECO:0000313" key="1">
    <source>
        <dbReference type="EMBL" id="GEN76914.1"/>
    </source>
</evidence>
<evidence type="ECO:0000313" key="2">
    <source>
        <dbReference type="Proteomes" id="UP000321863"/>
    </source>
</evidence>
<evidence type="ECO:0008006" key="3">
    <source>
        <dbReference type="Google" id="ProtNLM"/>
    </source>
</evidence>
<gene>
    <name evidence="1" type="ORF">CHA01nite_26540</name>
</gene>
<dbReference type="AlphaFoldDB" id="A0A511YP02"/>
<dbReference type="OrthoDB" id="8910160at2"/>
<dbReference type="EMBL" id="BJYJ01000015">
    <property type="protein sequence ID" value="GEN76914.1"/>
    <property type="molecule type" value="Genomic_DNA"/>
</dbReference>
<organism evidence="1 2">
    <name type="scientific">Chryseobacterium hagamense</name>
    <dbReference type="NCBI Taxonomy" id="395935"/>
    <lineage>
        <taxon>Bacteria</taxon>
        <taxon>Pseudomonadati</taxon>
        <taxon>Bacteroidota</taxon>
        <taxon>Flavobacteriia</taxon>
        <taxon>Flavobacteriales</taxon>
        <taxon>Weeksellaceae</taxon>
        <taxon>Chryseobacterium group</taxon>
        <taxon>Chryseobacterium</taxon>
    </lineage>
</organism>
<keyword evidence="2" id="KW-1185">Reference proteome</keyword>
<dbReference type="RefSeq" id="WP_146942176.1">
    <property type="nucleotide sequence ID" value="NZ_BJYJ01000015.1"/>
</dbReference>
<name>A0A511YP02_9FLAO</name>
<protein>
    <recommendedName>
        <fullName evidence="3">Sce7725 family protein</fullName>
    </recommendedName>
</protein>